<keyword evidence="5 8" id="KW-0479">Metal-binding</keyword>
<feature type="binding site" evidence="8">
    <location>
        <begin position="65"/>
        <end position="67"/>
    </location>
    <ligand>
        <name>4-CDP-2-C-methyl-D-erythritol 2-phosphate</name>
        <dbReference type="ChEBI" id="CHEBI:57919"/>
    </ligand>
</feature>
<dbReference type="PROSITE" id="PS01350">
    <property type="entry name" value="ISPF"/>
    <property type="match status" value="1"/>
</dbReference>
<accession>C0EZC0</accession>
<evidence type="ECO:0000256" key="1">
    <source>
        <dbReference type="ARBA" id="ARBA00000200"/>
    </source>
</evidence>
<dbReference type="GO" id="GO:0019288">
    <property type="term" value="P:isopentenyl diphosphate biosynthetic process, methylerythritol 4-phosphate pathway"/>
    <property type="evidence" value="ECO:0007669"/>
    <property type="project" value="UniProtKB-UniRule"/>
</dbReference>
<evidence type="ECO:0000256" key="4">
    <source>
        <dbReference type="ARBA" id="ARBA00012579"/>
    </source>
</evidence>
<comment type="caution">
    <text evidence="11">The sequence shown here is derived from an EMBL/GenBank/DDBJ whole genome shotgun (WGS) entry which is preliminary data.</text>
</comment>
<dbReference type="UniPathway" id="UPA00056">
    <property type="reaction ID" value="UER00095"/>
</dbReference>
<dbReference type="GO" id="GO:0016114">
    <property type="term" value="P:terpenoid biosynthetic process"/>
    <property type="evidence" value="ECO:0007669"/>
    <property type="project" value="InterPro"/>
</dbReference>
<dbReference type="EMBL" id="ACEP01000129">
    <property type="protein sequence ID" value="EEG35354.1"/>
    <property type="molecule type" value="Genomic_DNA"/>
</dbReference>
<reference evidence="11 12" key="1">
    <citation type="submission" date="2009-01" db="EMBL/GenBank/DDBJ databases">
        <authorList>
            <person name="Fulton L."/>
            <person name="Clifton S."/>
            <person name="Fulton B."/>
            <person name="Xu J."/>
            <person name="Minx P."/>
            <person name="Pepin K.H."/>
            <person name="Johnson M."/>
            <person name="Bhonagiri V."/>
            <person name="Nash W.E."/>
            <person name="Mardis E.R."/>
            <person name="Wilson R.K."/>
        </authorList>
    </citation>
    <scope>NUCLEOTIDE SEQUENCE [LARGE SCALE GENOMIC DNA]</scope>
    <source>
        <strain evidence="11 12">DSM 3353</strain>
    </source>
</reference>
<dbReference type="CDD" id="cd00554">
    <property type="entry name" value="MECDP_synthase"/>
    <property type="match status" value="1"/>
</dbReference>
<evidence type="ECO:0000256" key="8">
    <source>
        <dbReference type="HAMAP-Rule" id="MF_00107"/>
    </source>
</evidence>
<keyword evidence="7 8" id="KW-0456">Lyase</keyword>
<evidence type="ECO:0000259" key="10">
    <source>
        <dbReference type="Pfam" id="PF02542"/>
    </source>
</evidence>
<dbReference type="AlphaFoldDB" id="C0EZC0"/>
<dbReference type="Pfam" id="PF02542">
    <property type="entry name" value="YgbB"/>
    <property type="match status" value="1"/>
</dbReference>
<dbReference type="InterPro" id="IPR036571">
    <property type="entry name" value="MECDP_synthase_sf"/>
</dbReference>
<dbReference type="eggNOG" id="COG0245">
    <property type="taxonomic scope" value="Bacteria"/>
</dbReference>
<comment type="similarity">
    <text evidence="3 8 9">Belongs to the IspF family.</text>
</comment>
<evidence type="ECO:0000256" key="3">
    <source>
        <dbReference type="ARBA" id="ARBA00008480"/>
    </source>
</evidence>
<feature type="binding site" evidence="8">
    <location>
        <position position="51"/>
    </location>
    <ligand>
        <name>a divalent metal cation</name>
        <dbReference type="ChEBI" id="CHEBI:60240"/>
    </ligand>
</feature>
<reference evidence="11 12" key="2">
    <citation type="submission" date="2009-02" db="EMBL/GenBank/DDBJ databases">
        <title>Draft genome sequence of Eubacterium hallii (DSM 3353).</title>
        <authorList>
            <person name="Sudarsanam P."/>
            <person name="Ley R."/>
            <person name="Guruge J."/>
            <person name="Turnbaugh P.J."/>
            <person name="Mahowald M."/>
            <person name="Liep D."/>
            <person name="Gordon J."/>
        </authorList>
    </citation>
    <scope>NUCLEOTIDE SEQUENCE [LARGE SCALE GENOMIC DNA]</scope>
    <source>
        <strain evidence="11 12">DSM 3353</strain>
    </source>
</reference>
<feature type="site" description="Transition state stabilizer" evidence="8">
    <location>
        <position position="43"/>
    </location>
</feature>
<comment type="catalytic activity">
    <reaction evidence="1 8 9">
        <text>4-CDP-2-C-methyl-D-erythritol 2-phosphate = 2-C-methyl-D-erythritol 2,4-cyclic diphosphate + CMP</text>
        <dbReference type="Rhea" id="RHEA:23864"/>
        <dbReference type="ChEBI" id="CHEBI:57919"/>
        <dbReference type="ChEBI" id="CHEBI:58483"/>
        <dbReference type="ChEBI" id="CHEBI:60377"/>
        <dbReference type="EC" id="4.6.1.12"/>
    </reaction>
</comment>
<sequence>MCGVWRRDIVRIGNGYDVHRLVENRKLILGGVEIPYEKGLLGHSDADVLLHAVMDALLGAAALGDIGKHFPDNDPAYEGADSMKLLEEVGKLLQEKAYFIENIDATVIAQRPKLAPYIPEMKKNIARVLCIQEGQVNVKATTEEGLGFTGEGLGISASAVCLLSEIQNYVGADVLMEDRDCAGCGGCARFGGIQK</sequence>
<dbReference type="InterPro" id="IPR020555">
    <property type="entry name" value="MECDP_synthase_CS"/>
</dbReference>
<feature type="binding site" evidence="8">
    <location>
        <begin position="141"/>
        <end position="144"/>
    </location>
    <ligand>
        <name>4-CDP-2-C-methyl-D-erythritol 2-phosphate</name>
        <dbReference type="ChEBI" id="CHEBI:57919"/>
    </ligand>
</feature>
<proteinExistence type="inferred from homology"/>
<dbReference type="HAMAP" id="MF_00107">
    <property type="entry name" value="IspF"/>
    <property type="match status" value="1"/>
</dbReference>
<name>C0EZC0_9FIRM</name>
<feature type="site" description="Transition state stabilizer" evidence="8">
    <location>
        <position position="142"/>
    </location>
</feature>
<feature type="binding site" evidence="8">
    <location>
        <begin position="43"/>
        <end position="44"/>
    </location>
    <ligand>
        <name>4-CDP-2-C-methyl-D-erythritol 2-phosphate</name>
        <dbReference type="ChEBI" id="CHEBI:57919"/>
    </ligand>
</feature>
<evidence type="ECO:0000256" key="9">
    <source>
        <dbReference type="RuleBase" id="RU004395"/>
    </source>
</evidence>
<dbReference type="GO" id="GO:0046872">
    <property type="term" value="F:metal ion binding"/>
    <property type="evidence" value="ECO:0007669"/>
    <property type="project" value="UniProtKB-KW"/>
</dbReference>
<dbReference type="EC" id="4.6.1.12" evidence="4 8"/>
<evidence type="ECO:0000313" key="11">
    <source>
        <dbReference type="EMBL" id="EEG35354.1"/>
    </source>
</evidence>
<dbReference type="PANTHER" id="PTHR43181">
    <property type="entry name" value="2-C-METHYL-D-ERYTHRITOL 2,4-CYCLODIPHOSPHATE SYNTHASE, CHLOROPLASTIC"/>
    <property type="match status" value="1"/>
</dbReference>
<dbReference type="Gene3D" id="3.30.1330.50">
    <property type="entry name" value="2-C-methyl-D-erythritol 2,4-cyclodiphosphate synthase"/>
    <property type="match status" value="1"/>
</dbReference>
<keyword evidence="6 8" id="KW-0414">Isoprene biosynthesis</keyword>
<evidence type="ECO:0000256" key="5">
    <source>
        <dbReference type="ARBA" id="ARBA00022723"/>
    </source>
</evidence>
<dbReference type="SUPFAM" id="SSF69765">
    <property type="entry name" value="IpsF-like"/>
    <property type="match status" value="1"/>
</dbReference>
<comment type="function">
    <text evidence="8">Involved in the biosynthesis of isopentenyl diphosphate (IPP) and dimethylallyl diphosphate (DMAPP), two major building blocks of isoprenoid compounds. Catalyzes the conversion of 4-diphosphocytidyl-2-C-methyl-D-erythritol 2-phosphate (CDP-ME2P) to 2-C-methyl-D-erythritol 2,4-cyclodiphosphate (ME-CPP) with a corresponding release of cytidine 5-monophosphate (CMP).</text>
</comment>
<feature type="binding site" evidence="8">
    <location>
        <begin position="17"/>
        <end position="19"/>
    </location>
    <ligand>
        <name>4-CDP-2-C-methyl-D-erythritol 2-phosphate</name>
        <dbReference type="ChEBI" id="CHEBI:57919"/>
    </ligand>
</feature>
<protein>
    <recommendedName>
        <fullName evidence="4 8">2-C-methyl-D-erythritol 2,4-cyclodiphosphate synthase</fullName>
        <shortName evidence="8">MECDP-synthase</shortName>
        <shortName evidence="8">MECPP-synthase</shortName>
        <shortName evidence="8">MECPS</shortName>
        <ecNumber evidence="4 8">4.6.1.12</ecNumber>
    </recommendedName>
</protein>
<feature type="binding site" evidence="8">
    <location>
        <position position="19"/>
    </location>
    <ligand>
        <name>a divalent metal cation</name>
        <dbReference type="ChEBI" id="CHEBI:60240"/>
    </ligand>
</feature>
<dbReference type="NCBIfam" id="TIGR00151">
    <property type="entry name" value="ispF"/>
    <property type="match status" value="1"/>
</dbReference>
<feature type="binding site" evidence="8">
    <location>
        <begin position="70"/>
        <end position="74"/>
    </location>
    <ligand>
        <name>4-CDP-2-C-methyl-D-erythritol 2-phosphate</name>
        <dbReference type="ChEBI" id="CHEBI:57919"/>
    </ligand>
</feature>
<dbReference type="Proteomes" id="UP000003174">
    <property type="component" value="Unassembled WGS sequence"/>
</dbReference>
<gene>
    <name evidence="8 11" type="primary">ispF</name>
    <name evidence="11" type="ORF">EUBHAL_02779</name>
</gene>
<comment type="pathway">
    <text evidence="2 8">Isoprenoid biosynthesis; isopentenyl diphosphate biosynthesis via DXP pathway; isopentenyl diphosphate from 1-deoxy-D-xylulose 5-phosphate: step 4/6.</text>
</comment>
<comment type="subunit">
    <text evidence="8">Homotrimer.</text>
</comment>
<comment type="caution">
    <text evidence="8">Lacks conserved residue(s) required for the propagation of feature annotation.</text>
</comment>
<evidence type="ECO:0000313" key="12">
    <source>
        <dbReference type="Proteomes" id="UP000003174"/>
    </source>
</evidence>
<feature type="binding site" evidence="8">
    <location>
        <position position="148"/>
    </location>
    <ligand>
        <name>4-CDP-2-C-methyl-D-erythritol 2-phosphate</name>
        <dbReference type="ChEBI" id="CHEBI:57919"/>
    </ligand>
</feature>
<evidence type="ECO:0000256" key="6">
    <source>
        <dbReference type="ARBA" id="ARBA00023229"/>
    </source>
</evidence>
<dbReference type="InterPro" id="IPR003526">
    <property type="entry name" value="MECDP_synthase"/>
</dbReference>
<dbReference type="FunFam" id="3.30.1330.50:FF:000001">
    <property type="entry name" value="2-C-methyl-D-erythritol 2,4-cyclodiphosphate synthase"/>
    <property type="match status" value="1"/>
</dbReference>
<evidence type="ECO:0000256" key="2">
    <source>
        <dbReference type="ARBA" id="ARBA00004709"/>
    </source>
</evidence>
<feature type="binding site" evidence="8">
    <location>
        <position position="17"/>
    </location>
    <ligand>
        <name>a divalent metal cation</name>
        <dbReference type="ChEBI" id="CHEBI:60240"/>
    </ligand>
</feature>
<comment type="cofactor">
    <cofactor evidence="8">
        <name>a divalent metal cation</name>
        <dbReference type="ChEBI" id="CHEBI:60240"/>
    </cofactor>
    <text evidence="8">Binds 1 divalent metal cation per subunit.</text>
</comment>
<evidence type="ECO:0000256" key="7">
    <source>
        <dbReference type="ARBA" id="ARBA00023239"/>
    </source>
</evidence>
<organism evidence="11 12">
    <name type="scientific">Anaerobutyricum hallii DSM 3353</name>
    <dbReference type="NCBI Taxonomy" id="411469"/>
    <lineage>
        <taxon>Bacteria</taxon>
        <taxon>Bacillati</taxon>
        <taxon>Bacillota</taxon>
        <taxon>Clostridia</taxon>
        <taxon>Lachnospirales</taxon>
        <taxon>Lachnospiraceae</taxon>
        <taxon>Anaerobutyricum</taxon>
    </lineage>
</organism>
<dbReference type="PANTHER" id="PTHR43181:SF1">
    <property type="entry name" value="2-C-METHYL-D-ERYTHRITOL 2,4-CYCLODIPHOSPHATE SYNTHASE, CHLOROPLASTIC"/>
    <property type="match status" value="1"/>
</dbReference>
<feature type="domain" description="2-C-methyl-D-erythritol 2,4-cyclodiphosphate synthase" evidence="10">
    <location>
        <begin position="10"/>
        <end position="163"/>
    </location>
</feature>
<dbReference type="GO" id="GO:0008685">
    <property type="term" value="F:2-C-methyl-D-erythritol 2,4-cyclodiphosphate synthase activity"/>
    <property type="evidence" value="ECO:0007669"/>
    <property type="project" value="UniProtKB-UniRule"/>
</dbReference>